<comment type="caution">
    <text evidence="2">The sequence shown here is derived from an EMBL/GenBank/DDBJ whole genome shotgun (WGS) entry which is preliminary data.</text>
</comment>
<evidence type="ECO:0000313" key="2">
    <source>
        <dbReference type="EMBL" id="TFU15244.1"/>
    </source>
</evidence>
<evidence type="ECO:0000313" key="3">
    <source>
        <dbReference type="Proteomes" id="UP000297244"/>
    </source>
</evidence>
<proteinExistence type="predicted"/>
<organism evidence="2 3">
    <name type="scientific">Thermus tengchongensis</name>
    <dbReference type="NCBI Taxonomy" id="1214928"/>
    <lineage>
        <taxon>Bacteria</taxon>
        <taxon>Thermotogati</taxon>
        <taxon>Deinococcota</taxon>
        <taxon>Deinococci</taxon>
        <taxon>Thermales</taxon>
        <taxon>Thermaceae</taxon>
        <taxon>Thermus</taxon>
    </lineage>
</organism>
<dbReference type="Proteomes" id="UP000297244">
    <property type="component" value="Unassembled WGS sequence"/>
</dbReference>
<name>A0ABY2K4N7_9DEIN</name>
<feature type="region of interest" description="Disordered" evidence="1">
    <location>
        <begin position="1"/>
        <end position="50"/>
    </location>
</feature>
<keyword evidence="3" id="KW-1185">Reference proteome</keyword>
<feature type="compositionally biased region" description="Low complexity" evidence="1">
    <location>
        <begin position="31"/>
        <end position="50"/>
    </location>
</feature>
<dbReference type="EMBL" id="SKBL01000019">
    <property type="protein sequence ID" value="TFU15244.1"/>
    <property type="molecule type" value="Genomic_DNA"/>
</dbReference>
<reference evidence="2 3" key="1">
    <citation type="submission" date="2019-03" db="EMBL/GenBank/DDBJ databases">
        <title>Thermus tengchongensis species for the arsenic transformation mechanism.</title>
        <authorList>
            <person name="Yuan G.C."/>
        </authorList>
    </citation>
    <scope>NUCLEOTIDE SEQUENCE [LARGE SCALE GENOMIC DNA]</scope>
    <source>
        <strain evidence="2 3">15Y</strain>
    </source>
</reference>
<protein>
    <submittedName>
        <fullName evidence="2">Uncharacterized protein</fullName>
    </submittedName>
</protein>
<evidence type="ECO:0000256" key="1">
    <source>
        <dbReference type="SAM" id="MobiDB-lite"/>
    </source>
</evidence>
<gene>
    <name evidence="2" type="ORF">E0489_10185</name>
</gene>
<sequence length="71" mass="7301">MAPHGAQEGLPHAFGDGGGTGSQKEHPGLPPLKGEAPAAKPGGPFPKEGAPYRIARRSLIEAHFSPRPLSL</sequence>
<accession>A0ABY2K4N7</accession>